<dbReference type="OrthoDB" id="1746530at2759"/>
<keyword evidence="5" id="KW-0804">Transcription</keyword>
<evidence type="ECO:0000256" key="1">
    <source>
        <dbReference type="ARBA" id="ARBA00004123"/>
    </source>
</evidence>
<gene>
    <name evidence="9" type="ORF">KFK09_002898</name>
</gene>
<evidence type="ECO:0000256" key="4">
    <source>
        <dbReference type="ARBA" id="ARBA00022478"/>
    </source>
</evidence>
<dbReference type="Proteomes" id="UP000829196">
    <property type="component" value="Unassembled WGS sequence"/>
</dbReference>
<evidence type="ECO:0000259" key="8">
    <source>
        <dbReference type="SMART" id="SM00657"/>
    </source>
</evidence>
<accession>A0A8T3C573</accession>
<dbReference type="PANTHER" id="PTHR15561">
    <property type="entry name" value="CALCITONIN GENE-RELATED PEPTIDE-RECEPTOR COMPONENT PROTEIN"/>
    <property type="match status" value="1"/>
</dbReference>
<dbReference type="GO" id="GO:0005666">
    <property type="term" value="C:RNA polymerase III complex"/>
    <property type="evidence" value="ECO:0007669"/>
    <property type="project" value="InterPro"/>
</dbReference>
<dbReference type="AlphaFoldDB" id="A0A8T3C573"/>
<feature type="compositionally biased region" description="Acidic residues" evidence="7">
    <location>
        <begin position="149"/>
        <end position="158"/>
    </location>
</feature>
<dbReference type="Gene3D" id="1.20.1250.40">
    <property type="match status" value="1"/>
</dbReference>
<dbReference type="InterPro" id="IPR006590">
    <property type="entry name" value="RNA_pol_Rpb4/RPC9_core"/>
</dbReference>
<keyword evidence="4" id="KW-0240">DNA-directed RNA polymerase</keyword>
<dbReference type="GO" id="GO:0006384">
    <property type="term" value="P:transcription initiation at RNA polymerase III promoter"/>
    <property type="evidence" value="ECO:0007669"/>
    <property type="project" value="InterPro"/>
</dbReference>
<evidence type="ECO:0000313" key="10">
    <source>
        <dbReference type="Proteomes" id="UP000829196"/>
    </source>
</evidence>
<keyword evidence="6" id="KW-0539">Nucleus</keyword>
<dbReference type="Pfam" id="PF03874">
    <property type="entry name" value="RNA_pol_Rpb4"/>
    <property type="match status" value="1"/>
</dbReference>
<dbReference type="InterPro" id="IPR038846">
    <property type="entry name" value="RPC9"/>
</dbReference>
<protein>
    <recommendedName>
        <fullName evidence="3">DNA-directed RNA polymerase III subunit RPC9</fullName>
    </recommendedName>
</protein>
<evidence type="ECO:0000256" key="7">
    <source>
        <dbReference type="SAM" id="MobiDB-lite"/>
    </source>
</evidence>
<dbReference type="InterPro" id="IPR038324">
    <property type="entry name" value="Rpb4/RPC9_sf"/>
</dbReference>
<comment type="subcellular location">
    <subcellularLocation>
        <location evidence="1">Nucleus</location>
    </subcellularLocation>
</comment>
<dbReference type="SUPFAM" id="SSF47819">
    <property type="entry name" value="HRDC-like"/>
    <property type="match status" value="1"/>
</dbReference>
<dbReference type="EMBL" id="JAGYWB010000003">
    <property type="protein sequence ID" value="KAI0527299.1"/>
    <property type="molecule type" value="Genomic_DNA"/>
</dbReference>
<evidence type="ECO:0000256" key="3">
    <source>
        <dbReference type="ARBA" id="ARBA00016672"/>
    </source>
</evidence>
<dbReference type="SMART" id="SM00657">
    <property type="entry name" value="RPOL4c"/>
    <property type="match status" value="1"/>
</dbReference>
<comment type="similarity">
    <text evidence="2">Belongs to the eukaryotic RPC9 RNA polymerase subunit family.</text>
</comment>
<evidence type="ECO:0000256" key="2">
    <source>
        <dbReference type="ARBA" id="ARBA00006898"/>
    </source>
</evidence>
<feature type="domain" description="RNA polymerase Rpb4/RPC9 core" evidence="8">
    <location>
        <begin position="1"/>
        <end position="137"/>
    </location>
</feature>
<dbReference type="InterPro" id="IPR010997">
    <property type="entry name" value="HRDC-like_sf"/>
</dbReference>
<keyword evidence="10" id="KW-1185">Reference proteome</keyword>
<sequence length="158" mass="18034">MKILKTDAGMLTDFEVLDMLRARGAQRDPMACIGLVANSECKVYDYLLQRAACNQTREVIESFKRRYEEFKKGNEKRKLTKAELLNIINFRPSSHAELYAVIPNLDARFKVNEDGGSKDVDELLNIVHEMLPPPPQQPEQEAPEHEEGTQDAEAMEQN</sequence>
<proteinExistence type="inferred from homology"/>
<evidence type="ECO:0000256" key="6">
    <source>
        <dbReference type="ARBA" id="ARBA00023242"/>
    </source>
</evidence>
<comment type="caution">
    <text evidence="9">The sequence shown here is derived from an EMBL/GenBank/DDBJ whole genome shotgun (WGS) entry which is preliminary data.</text>
</comment>
<name>A0A8T3C573_DENNO</name>
<feature type="region of interest" description="Disordered" evidence="7">
    <location>
        <begin position="129"/>
        <end position="158"/>
    </location>
</feature>
<dbReference type="PANTHER" id="PTHR15561:SF0">
    <property type="entry name" value="DNA-DIRECTED RNA POLYMERASE III SUBUNIT RPC9"/>
    <property type="match status" value="1"/>
</dbReference>
<evidence type="ECO:0000313" key="9">
    <source>
        <dbReference type="EMBL" id="KAI0527299.1"/>
    </source>
</evidence>
<reference evidence="9" key="1">
    <citation type="journal article" date="2022" name="Front. Genet.">
        <title>Chromosome-Scale Assembly of the Dendrobium nobile Genome Provides Insights Into the Molecular Mechanism of the Biosynthesis of the Medicinal Active Ingredient of Dendrobium.</title>
        <authorList>
            <person name="Xu Q."/>
            <person name="Niu S.-C."/>
            <person name="Li K.-L."/>
            <person name="Zheng P.-J."/>
            <person name="Zhang X.-J."/>
            <person name="Jia Y."/>
            <person name="Liu Y."/>
            <person name="Niu Y.-X."/>
            <person name="Yu L.-H."/>
            <person name="Chen D.-F."/>
            <person name="Zhang G.-Q."/>
        </authorList>
    </citation>
    <scope>NUCLEOTIDE SEQUENCE</scope>
    <source>
        <tissue evidence="9">Leaf</tissue>
    </source>
</reference>
<dbReference type="GO" id="GO:0000166">
    <property type="term" value="F:nucleotide binding"/>
    <property type="evidence" value="ECO:0007669"/>
    <property type="project" value="InterPro"/>
</dbReference>
<dbReference type="SMR" id="A0A8T3C573"/>
<organism evidence="9 10">
    <name type="scientific">Dendrobium nobile</name>
    <name type="common">Orchid</name>
    <dbReference type="NCBI Taxonomy" id="94219"/>
    <lineage>
        <taxon>Eukaryota</taxon>
        <taxon>Viridiplantae</taxon>
        <taxon>Streptophyta</taxon>
        <taxon>Embryophyta</taxon>
        <taxon>Tracheophyta</taxon>
        <taxon>Spermatophyta</taxon>
        <taxon>Magnoliopsida</taxon>
        <taxon>Liliopsida</taxon>
        <taxon>Asparagales</taxon>
        <taxon>Orchidaceae</taxon>
        <taxon>Epidendroideae</taxon>
        <taxon>Malaxideae</taxon>
        <taxon>Dendrobiinae</taxon>
        <taxon>Dendrobium</taxon>
    </lineage>
</organism>
<evidence type="ECO:0000256" key="5">
    <source>
        <dbReference type="ARBA" id="ARBA00023163"/>
    </source>
</evidence>
<dbReference type="InterPro" id="IPR005574">
    <property type="entry name" value="Rpb4/RPC9"/>
</dbReference>